<proteinExistence type="predicted"/>
<sequence>MIPTNALVLAAIIIALESCAVCATGTLSEIESNYPQILRKWNAIIAREHQSREAQLSPGKTARERWKLFKNISKISLQRSHAHDEFYENCGQPASPDTLLTTLFTPLTLLPRVGSTMGGGGGGNIFGPRSHTPDLALPFDECHGEDVQLRRHHYSTRFRPMTADGRTRKGFSDGLVAGTGK</sequence>
<dbReference type="EMBL" id="JBEHCU010012293">
    <property type="protein sequence ID" value="KAL1375669.1"/>
    <property type="molecule type" value="Genomic_DNA"/>
</dbReference>
<feature type="non-terminal residue" evidence="2">
    <location>
        <position position="181"/>
    </location>
</feature>
<reference evidence="2 3" key="1">
    <citation type="submission" date="2024-05" db="EMBL/GenBank/DDBJ databases">
        <title>Culex pipiens pipiens assembly and annotation.</title>
        <authorList>
            <person name="Alout H."/>
            <person name="Durand T."/>
        </authorList>
    </citation>
    <scope>NUCLEOTIDE SEQUENCE [LARGE SCALE GENOMIC DNA]</scope>
    <source>
        <strain evidence="2">HA-2024</strain>
        <tissue evidence="2">Whole body</tissue>
    </source>
</reference>
<name>A0ABD1CI56_CULPP</name>
<evidence type="ECO:0000256" key="1">
    <source>
        <dbReference type="SAM" id="SignalP"/>
    </source>
</evidence>
<keyword evidence="1" id="KW-0732">Signal</keyword>
<comment type="caution">
    <text evidence="2">The sequence shown here is derived from an EMBL/GenBank/DDBJ whole genome shotgun (WGS) entry which is preliminary data.</text>
</comment>
<protein>
    <submittedName>
        <fullName evidence="2">Uncharacterized protein</fullName>
    </submittedName>
</protein>
<feature type="signal peptide" evidence="1">
    <location>
        <begin position="1"/>
        <end position="23"/>
    </location>
</feature>
<keyword evidence="3" id="KW-1185">Reference proteome</keyword>
<evidence type="ECO:0000313" key="2">
    <source>
        <dbReference type="EMBL" id="KAL1375669.1"/>
    </source>
</evidence>
<gene>
    <name evidence="2" type="ORF">pipiens_017365</name>
</gene>
<feature type="chain" id="PRO_5044862611" evidence="1">
    <location>
        <begin position="24"/>
        <end position="181"/>
    </location>
</feature>
<dbReference type="AlphaFoldDB" id="A0ABD1CI56"/>
<organism evidence="2 3">
    <name type="scientific">Culex pipiens pipiens</name>
    <name type="common">Northern house mosquito</name>
    <dbReference type="NCBI Taxonomy" id="38569"/>
    <lineage>
        <taxon>Eukaryota</taxon>
        <taxon>Metazoa</taxon>
        <taxon>Ecdysozoa</taxon>
        <taxon>Arthropoda</taxon>
        <taxon>Hexapoda</taxon>
        <taxon>Insecta</taxon>
        <taxon>Pterygota</taxon>
        <taxon>Neoptera</taxon>
        <taxon>Endopterygota</taxon>
        <taxon>Diptera</taxon>
        <taxon>Nematocera</taxon>
        <taxon>Culicoidea</taxon>
        <taxon>Culicidae</taxon>
        <taxon>Culicinae</taxon>
        <taxon>Culicini</taxon>
        <taxon>Culex</taxon>
        <taxon>Culex</taxon>
    </lineage>
</organism>
<accession>A0ABD1CI56</accession>
<dbReference type="Proteomes" id="UP001562425">
    <property type="component" value="Unassembled WGS sequence"/>
</dbReference>
<evidence type="ECO:0000313" key="3">
    <source>
        <dbReference type="Proteomes" id="UP001562425"/>
    </source>
</evidence>